<dbReference type="OrthoDB" id="429520at2759"/>
<feature type="compositionally biased region" description="Polar residues" evidence="9">
    <location>
        <begin position="995"/>
        <end position="1007"/>
    </location>
</feature>
<reference evidence="11 12" key="1">
    <citation type="submission" date="2019-02" db="EMBL/GenBank/DDBJ databases">
        <title>Genome sequencing of the rare red list fungi Bondarzewia mesenterica.</title>
        <authorList>
            <person name="Buettner E."/>
            <person name="Kellner H."/>
        </authorList>
    </citation>
    <scope>NUCLEOTIDE SEQUENCE [LARGE SCALE GENOMIC DNA]</scope>
    <source>
        <strain evidence="11 12">DSM 108281</strain>
    </source>
</reference>
<feature type="compositionally biased region" description="Polar residues" evidence="9">
    <location>
        <begin position="951"/>
        <end position="972"/>
    </location>
</feature>
<comment type="function">
    <text evidence="8">Functions as component of the Arp2/3 complex which is involved in regulation of actin polymerization and together with an activating nucleation-promoting factor (NPF) mediates the formation of branched actin networks. Arp2/3 complex plays a critical role in the control of cell morphogenesis via the modulation of cell polarity development.</text>
</comment>
<feature type="repeat" description="WD" evidence="7">
    <location>
        <begin position="420"/>
        <end position="454"/>
    </location>
</feature>
<comment type="subcellular location">
    <subcellularLocation>
        <location evidence="1">Cytoplasm</location>
        <location evidence="1">Cytoskeleton</location>
    </subcellularLocation>
</comment>
<dbReference type="Gene3D" id="2.130.10.10">
    <property type="entry name" value="YVTN repeat-like/Quinoprotein amine dehydrogenase"/>
    <property type="match status" value="2"/>
</dbReference>
<proteinExistence type="inferred from homology"/>
<protein>
    <recommendedName>
        <fullName evidence="5 8">Actin-related protein 2/3 complex subunit 5</fullName>
    </recommendedName>
</protein>
<evidence type="ECO:0000256" key="3">
    <source>
        <dbReference type="ARBA" id="ARBA00022490"/>
    </source>
</evidence>
<evidence type="ECO:0000256" key="8">
    <source>
        <dbReference type="RuleBase" id="RU004301"/>
    </source>
</evidence>
<dbReference type="Pfam" id="PF04699">
    <property type="entry name" value="P16-Arc"/>
    <property type="match status" value="1"/>
</dbReference>
<evidence type="ECO:0000256" key="2">
    <source>
        <dbReference type="ARBA" id="ARBA00006084"/>
    </source>
</evidence>
<evidence type="ECO:0000256" key="5">
    <source>
        <dbReference type="ARBA" id="ARBA00040214"/>
    </source>
</evidence>
<dbReference type="SUPFAM" id="SSF81383">
    <property type="entry name" value="F-box domain"/>
    <property type="match status" value="1"/>
</dbReference>
<keyword evidence="3" id="KW-0963">Cytoplasm</keyword>
<dbReference type="PROSITE" id="PS50082">
    <property type="entry name" value="WD_REPEATS_2"/>
    <property type="match status" value="1"/>
</dbReference>
<dbReference type="SUPFAM" id="SSF69103">
    <property type="entry name" value="Arp2/3 complex 16 kDa subunit ARPC5"/>
    <property type="match status" value="1"/>
</dbReference>
<keyword evidence="12" id="KW-1185">Reference proteome</keyword>
<evidence type="ECO:0000313" key="12">
    <source>
        <dbReference type="Proteomes" id="UP000310158"/>
    </source>
</evidence>
<keyword evidence="4 8" id="KW-0206">Cytoskeleton</keyword>
<comment type="similarity">
    <text evidence="2 8">Belongs to the ARPC5 family.</text>
</comment>
<evidence type="ECO:0000256" key="4">
    <source>
        <dbReference type="ARBA" id="ARBA00023212"/>
    </source>
</evidence>
<sequence>MDVNFRKIDIDAFDEDVLLESELYEPDPRSPTQVIEESKAKAAAVRSSLSKGDIQGALHTILENPPYGPNVEEAKNLTLQTLVTILNSTKATDIPHIVKSLSADDQDALMKYLYKADGGGRDRLYCENHDGPQTSLIGGVYDQEKPGIHCESYRRRLQRLRRNPHILISPIFMHNRPFGTSPKENHSRHKYSQPRRYHSNQHGTVDHSALSLLSLPSESLTHITSFLDSDSLLSLGRVNKRLYEHIKDDNTWHRAFVCQFLGIEPESDLDNVKCLTLRKSEATWKREFISRCHVNRRWSRSRNPTITHVPHHATIDDIHLLSADALLSSSIQYGIVARSFPSTGKVVKGFLNTTGTLHGLGIGNPNAEFAPNVTACALTSMGPSAKVIWGFRDGSVTVMSYPRTMSGNRAAAKVERSRVDEEHRAPIGAVVWSKHGHACVTGSADGVVKVWSMQRFHCAWTLERQTDTPSVGACVEVVEDLSNGIVVGAFKSGEVVVYYSSGFNLLTLDSQAPAQPQLPVRVFRIAAPQIPSANSLEPDGREKQEVLSLFIDRNSYSSGQVSLLASYHNNSLFYRYRINLLSGEVHRAEFGDRNFGPVRCIQTSFSSSPDEPSFVVVGDVLGCLNVYDWTAPSPMDEPISAVQRMEAFSDASVSTIALNTEILAAGSSRGNIKVFNILTLALLRSFHPPVHSIVRKILLNKEMLVASVGSRVVAWKGGVVEGGKNGGKTKGKAKQEGYAKWHKQYELLREIAESRDALVQEARYTKDVVGRERAHLSTLKTLGLSEREAVEYTLMLSREEEERRRRLEALISTEDRQEEEGIFDVDIGDATGSLSDYGRSSLPIASSSHRPVSSSPLSTSSTRPSPSPSQARSHTWALASPSRSNDKVQVSPRFHPEPTEAGELSLSPLTLDTSSSNAIQTVDLHGDEQFPPMSSSSSSSSTIFLSALTTPTRRSTSFGSSTKASPSTHSAWSTSLHLTPSSSPPIPRSTSTPSALQYTKDSSSTARASPEWDEEVEAIAQIEDEELRFALELSLAEARSRTSAS</sequence>
<dbReference type="Pfam" id="PF12937">
    <property type="entry name" value="F-box-like"/>
    <property type="match status" value="1"/>
</dbReference>
<dbReference type="AlphaFoldDB" id="A0A4S4LZT3"/>
<dbReference type="InterPro" id="IPR036322">
    <property type="entry name" value="WD40_repeat_dom_sf"/>
</dbReference>
<dbReference type="GO" id="GO:0034314">
    <property type="term" value="P:Arp2/3 complex-mediated actin nucleation"/>
    <property type="evidence" value="ECO:0007669"/>
    <property type="project" value="InterPro"/>
</dbReference>
<gene>
    <name evidence="11" type="ORF">EW146_g2713</name>
</gene>
<dbReference type="SMART" id="SM00256">
    <property type="entry name" value="FBOX"/>
    <property type="match status" value="1"/>
</dbReference>
<evidence type="ECO:0000256" key="9">
    <source>
        <dbReference type="SAM" id="MobiDB-lite"/>
    </source>
</evidence>
<evidence type="ECO:0000313" key="11">
    <source>
        <dbReference type="EMBL" id="THH18239.1"/>
    </source>
</evidence>
<comment type="function">
    <text evidence="6">Functions as a component of the Arp2/3 complex which is involved in regulation of actin polymerization and together with an activating nucleation-promoting factor (NPF) mediates the formation of branched actin networks.</text>
</comment>
<name>A0A4S4LZT3_9AGAM</name>
<feature type="region of interest" description="Disordered" evidence="9">
    <location>
        <begin position="178"/>
        <end position="202"/>
    </location>
</feature>
<feature type="region of interest" description="Disordered" evidence="9">
    <location>
        <begin position="951"/>
        <end position="1013"/>
    </location>
</feature>
<dbReference type="InterPro" id="IPR001680">
    <property type="entry name" value="WD40_rpt"/>
</dbReference>
<dbReference type="InterPro" id="IPR001810">
    <property type="entry name" value="F-box_dom"/>
</dbReference>
<dbReference type="SUPFAM" id="SSF50978">
    <property type="entry name" value="WD40 repeat-like"/>
    <property type="match status" value="1"/>
</dbReference>
<evidence type="ECO:0000259" key="10">
    <source>
        <dbReference type="PROSITE" id="PS50181"/>
    </source>
</evidence>
<evidence type="ECO:0000256" key="1">
    <source>
        <dbReference type="ARBA" id="ARBA00004245"/>
    </source>
</evidence>
<dbReference type="InterPro" id="IPR036047">
    <property type="entry name" value="F-box-like_dom_sf"/>
</dbReference>
<dbReference type="GO" id="GO:0044396">
    <property type="term" value="P:actin cortical patch organization"/>
    <property type="evidence" value="ECO:0007669"/>
    <property type="project" value="UniProtKB-ARBA"/>
</dbReference>
<dbReference type="InterPro" id="IPR036743">
    <property type="entry name" value="ARPC5_sf"/>
</dbReference>
<dbReference type="Gene3D" id="1.25.40.190">
    <property type="entry name" value="Actin-related protein 2/3 complex subunit 5"/>
    <property type="match status" value="1"/>
</dbReference>
<feature type="region of interest" description="Disordered" evidence="9">
    <location>
        <begin position="838"/>
        <end position="910"/>
    </location>
</feature>
<evidence type="ECO:0000256" key="6">
    <source>
        <dbReference type="ARBA" id="ARBA00060329"/>
    </source>
</evidence>
<dbReference type="FunFam" id="1.25.40.190:FF:000003">
    <property type="entry name" value="Actin-related protein 2/3 complex subunit 5"/>
    <property type="match status" value="1"/>
</dbReference>
<dbReference type="PROSITE" id="PS50294">
    <property type="entry name" value="WD_REPEATS_REGION"/>
    <property type="match status" value="1"/>
</dbReference>
<feature type="compositionally biased region" description="Low complexity" evidence="9">
    <location>
        <begin position="846"/>
        <end position="864"/>
    </location>
</feature>
<organism evidence="11 12">
    <name type="scientific">Bondarzewia mesenterica</name>
    <dbReference type="NCBI Taxonomy" id="1095465"/>
    <lineage>
        <taxon>Eukaryota</taxon>
        <taxon>Fungi</taxon>
        <taxon>Dikarya</taxon>
        <taxon>Basidiomycota</taxon>
        <taxon>Agaricomycotina</taxon>
        <taxon>Agaricomycetes</taxon>
        <taxon>Russulales</taxon>
        <taxon>Bondarzewiaceae</taxon>
        <taxon>Bondarzewia</taxon>
    </lineage>
</organism>
<dbReference type="GO" id="GO:0005885">
    <property type="term" value="C:Arp2/3 protein complex"/>
    <property type="evidence" value="ECO:0007669"/>
    <property type="project" value="InterPro"/>
</dbReference>
<dbReference type="PANTHER" id="PTHR12644">
    <property type="entry name" value="ARP2/3 COMPLEX 16 KD SUBUNIT P16-ARC"/>
    <property type="match status" value="1"/>
</dbReference>
<feature type="compositionally biased region" description="Basic residues" evidence="9">
    <location>
        <begin position="186"/>
        <end position="199"/>
    </location>
</feature>
<dbReference type="InterPro" id="IPR006789">
    <property type="entry name" value="ARPC5"/>
</dbReference>
<dbReference type="Gene3D" id="1.20.1280.50">
    <property type="match status" value="1"/>
</dbReference>
<dbReference type="SMART" id="SM00320">
    <property type="entry name" value="WD40"/>
    <property type="match status" value="3"/>
</dbReference>
<evidence type="ECO:0000256" key="7">
    <source>
        <dbReference type="PROSITE-ProRule" id="PRU00221"/>
    </source>
</evidence>
<dbReference type="GO" id="GO:0030833">
    <property type="term" value="P:regulation of actin filament polymerization"/>
    <property type="evidence" value="ECO:0007669"/>
    <property type="project" value="InterPro"/>
</dbReference>
<dbReference type="Proteomes" id="UP000310158">
    <property type="component" value="Unassembled WGS sequence"/>
</dbReference>
<keyword evidence="7" id="KW-0853">WD repeat</keyword>
<comment type="caution">
    <text evidence="11">The sequence shown here is derived from an EMBL/GenBank/DDBJ whole genome shotgun (WGS) entry which is preliminary data.</text>
</comment>
<feature type="domain" description="F-box" evidence="10">
    <location>
        <begin position="209"/>
        <end position="255"/>
    </location>
</feature>
<dbReference type="EMBL" id="SGPL01000082">
    <property type="protein sequence ID" value="THH18239.1"/>
    <property type="molecule type" value="Genomic_DNA"/>
</dbReference>
<accession>A0A4S4LZT3</accession>
<dbReference type="PROSITE" id="PS50181">
    <property type="entry name" value="FBOX"/>
    <property type="match status" value="1"/>
</dbReference>
<dbReference type="InterPro" id="IPR015943">
    <property type="entry name" value="WD40/YVTN_repeat-like_dom_sf"/>
</dbReference>